<dbReference type="Proteomes" id="UP000887574">
    <property type="component" value="Unplaced"/>
</dbReference>
<reference evidence="3" key="1">
    <citation type="submission" date="2022-11" db="UniProtKB">
        <authorList>
            <consortium name="WormBaseParasite"/>
        </authorList>
    </citation>
    <scope>IDENTIFICATION</scope>
</reference>
<keyword evidence="2" id="KW-1185">Reference proteome</keyword>
<evidence type="ECO:0000256" key="1">
    <source>
        <dbReference type="SAM" id="MobiDB-lite"/>
    </source>
</evidence>
<organism evidence="2 3">
    <name type="scientific">Ditylenchus dipsaci</name>
    <dbReference type="NCBI Taxonomy" id="166011"/>
    <lineage>
        <taxon>Eukaryota</taxon>
        <taxon>Metazoa</taxon>
        <taxon>Ecdysozoa</taxon>
        <taxon>Nematoda</taxon>
        <taxon>Chromadorea</taxon>
        <taxon>Rhabditida</taxon>
        <taxon>Tylenchina</taxon>
        <taxon>Tylenchomorpha</taxon>
        <taxon>Sphaerularioidea</taxon>
        <taxon>Anguinidae</taxon>
        <taxon>Anguininae</taxon>
        <taxon>Ditylenchus</taxon>
    </lineage>
</organism>
<feature type="region of interest" description="Disordered" evidence="1">
    <location>
        <begin position="133"/>
        <end position="175"/>
    </location>
</feature>
<sequence>MEGKTMRHNAIALVDAAEELLCVEYENTFSDKLAEFKKLLVEAKTGDNNELEKLPSTLSVQVLKQPTAKPSFVDPPTNTKKLQMGRRGKKKRGRASAIPLNTNMTNILPDNKRRRTAPASLLHLSKSSIVKKYNKLQKNSSLRSSQKSEDEDMDLNRQLSRKNSPPMLEESTQDSLPVPELVAEYCVATTPTSISNPFGQADTKAGQSVSGSQRKEVKIDERFLKIVLNQCVEKTYNWSIPDMESLGAVLTQAIEEFADQWDRRTLPERLEQVLRSYAL</sequence>
<name>A0A915D4Z4_9BILA</name>
<proteinExistence type="predicted"/>
<feature type="compositionally biased region" description="Basic residues" evidence="1">
    <location>
        <begin position="83"/>
        <end position="94"/>
    </location>
</feature>
<protein>
    <submittedName>
        <fullName evidence="3">Uncharacterized protein</fullName>
    </submittedName>
</protein>
<evidence type="ECO:0000313" key="2">
    <source>
        <dbReference type="Proteomes" id="UP000887574"/>
    </source>
</evidence>
<dbReference type="WBParaSite" id="jg15896">
    <property type="protein sequence ID" value="jg15896"/>
    <property type="gene ID" value="jg15896"/>
</dbReference>
<dbReference type="AlphaFoldDB" id="A0A915D4Z4"/>
<accession>A0A915D4Z4</accession>
<evidence type="ECO:0000313" key="3">
    <source>
        <dbReference type="WBParaSite" id="jg15896"/>
    </source>
</evidence>
<feature type="region of interest" description="Disordered" evidence="1">
    <location>
        <begin position="68"/>
        <end position="95"/>
    </location>
</feature>
<feature type="compositionally biased region" description="Polar residues" evidence="1">
    <location>
        <begin position="136"/>
        <end position="145"/>
    </location>
</feature>